<dbReference type="CDD" id="cd16913">
    <property type="entry name" value="YkuD_like"/>
    <property type="match status" value="1"/>
</dbReference>
<evidence type="ECO:0000259" key="9">
    <source>
        <dbReference type="PROSITE" id="PS52029"/>
    </source>
</evidence>
<dbReference type="InterPro" id="IPR005490">
    <property type="entry name" value="LD_TPept_cat_dom"/>
</dbReference>
<feature type="domain" description="L,D-TPase catalytic" evidence="9">
    <location>
        <begin position="44"/>
        <end position="180"/>
    </location>
</feature>
<dbReference type="PANTHER" id="PTHR36699">
    <property type="entry name" value="LD-TRANSPEPTIDASE"/>
    <property type="match status" value="1"/>
</dbReference>
<dbReference type="AlphaFoldDB" id="A0A073IJG8"/>
<dbReference type="eggNOG" id="COG3034">
    <property type="taxonomic scope" value="Bacteria"/>
</dbReference>
<accession>A0A073IJG8</accession>
<dbReference type="Gene3D" id="2.40.440.10">
    <property type="entry name" value="L,D-transpeptidase catalytic domain-like"/>
    <property type="match status" value="1"/>
</dbReference>
<evidence type="ECO:0000256" key="7">
    <source>
        <dbReference type="PROSITE-ProRule" id="PRU01373"/>
    </source>
</evidence>
<evidence type="ECO:0000313" key="11">
    <source>
        <dbReference type="Proteomes" id="UP000027734"/>
    </source>
</evidence>
<evidence type="ECO:0000256" key="1">
    <source>
        <dbReference type="ARBA" id="ARBA00004752"/>
    </source>
</evidence>
<dbReference type="GO" id="GO:0071555">
    <property type="term" value="P:cell wall organization"/>
    <property type="evidence" value="ECO:0007669"/>
    <property type="project" value="UniProtKB-UniRule"/>
</dbReference>
<dbReference type="EMBL" id="JAMC01000002">
    <property type="protein sequence ID" value="KEJ89735.1"/>
    <property type="molecule type" value="Genomic_DNA"/>
</dbReference>
<keyword evidence="5 7" id="KW-0573">Peptidoglycan synthesis</keyword>
<dbReference type="STRING" id="1300350.Z948_873"/>
<feature type="active site" description="Proton donor/acceptor" evidence="7">
    <location>
        <position position="134"/>
    </location>
</feature>
<dbReference type="Proteomes" id="UP000027734">
    <property type="component" value="Unassembled WGS sequence"/>
</dbReference>
<dbReference type="PROSITE" id="PS52029">
    <property type="entry name" value="LD_TPASE"/>
    <property type="match status" value="1"/>
</dbReference>
<comment type="pathway">
    <text evidence="1 7">Cell wall biogenesis; peptidoglycan biosynthesis.</text>
</comment>
<comment type="similarity">
    <text evidence="2">Belongs to the YkuD family.</text>
</comment>
<feature type="compositionally biased region" description="Basic and acidic residues" evidence="8">
    <location>
        <begin position="76"/>
        <end position="87"/>
    </location>
</feature>
<evidence type="ECO:0000256" key="2">
    <source>
        <dbReference type="ARBA" id="ARBA00005992"/>
    </source>
</evidence>
<proteinExistence type="inferred from homology"/>
<dbReference type="InterPro" id="IPR038063">
    <property type="entry name" value="Transpep_catalytic_dom"/>
</dbReference>
<gene>
    <name evidence="10" type="ORF">DSW25_05795</name>
</gene>
<dbReference type="GO" id="GO:0016740">
    <property type="term" value="F:transferase activity"/>
    <property type="evidence" value="ECO:0007669"/>
    <property type="project" value="UniProtKB-KW"/>
</dbReference>
<keyword evidence="11" id="KW-1185">Reference proteome</keyword>
<evidence type="ECO:0000256" key="3">
    <source>
        <dbReference type="ARBA" id="ARBA00022679"/>
    </source>
</evidence>
<sequence>MRKFSILFVFIGVTVGLTTAYTMGMRFFGSGTPPEMADPSLQATRVMVDKSERILTLLRDGEPILSVPVSLGAQPEGHKTQEGDERTPTGTYVIDWRNPNSIAHLSLHISYPNEVDAQNATTRGVSPGGNIMIHGIANGWGFLGKLHRYWDWTNGCIAVTNTEMKTIWSFVPNGTPIEITE</sequence>
<dbReference type="SUPFAM" id="SSF141523">
    <property type="entry name" value="L,D-transpeptidase catalytic domain-like"/>
    <property type="match status" value="1"/>
</dbReference>
<keyword evidence="3" id="KW-0808">Transferase</keyword>
<dbReference type="PANTHER" id="PTHR36699:SF1">
    <property type="entry name" value="L,D-TRANSPEPTIDASE YAFK-RELATED"/>
    <property type="match status" value="1"/>
</dbReference>
<keyword evidence="4 7" id="KW-0133">Cell shape</keyword>
<comment type="caution">
    <text evidence="10">The sequence shown here is derived from an EMBL/GenBank/DDBJ whole genome shotgun (WGS) entry which is preliminary data.</text>
</comment>
<dbReference type="UniPathway" id="UPA00219"/>
<dbReference type="GO" id="GO:0008360">
    <property type="term" value="P:regulation of cell shape"/>
    <property type="evidence" value="ECO:0007669"/>
    <property type="project" value="UniProtKB-UniRule"/>
</dbReference>
<evidence type="ECO:0000256" key="6">
    <source>
        <dbReference type="ARBA" id="ARBA00023316"/>
    </source>
</evidence>
<feature type="active site" description="Nucleophile" evidence="7">
    <location>
        <position position="156"/>
    </location>
</feature>
<evidence type="ECO:0000256" key="8">
    <source>
        <dbReference type="SAM" id="MobiDB-lite"/>
    </source>
</evidence>
<evidence type="ECO:0000256" key="5">
    <source>
        <dbReference type="ARBA" id="ARBA00022984"/>
    </source>
</evidence>
<organism evidence="10 11">
    <name type="scientific">Sulfitobacter donghicola DSW-25 = KCTC 12864 = JCM 14565</name>
    <dbReference type="NCBI Taxonomy" id="1300350"/>
    <lineage>
        <taxon>Bacteria</taxon>
        <taxon>Pseudomonadati</taxon>
        <taxon>Pseudomonadota</taxon>
        <taxon>Alphaproteobacteria</taxon>
        <taxon>Rhodobacterales</taxon>
        <taxon>Roseobacteraceae</taxon>
        <taxon>Sulfitobacter</taxon>
    </lineage>
</organism>
<feature type="region of interest" description="Disordered" evidence="8">
    <location>
        <begin position="69"/>
        <end position="88"/>
    </location>
</feature>
<reference evidence="10 11" key="1">
    <citation type="submission" date="2014-01" db="EMBL/GenBank/DDBJ databases">
        <title>Sulfitobacter donghicola JCM 14565 Genome Sequencing.</title>
        <authorList>
            <person name="Lai Q."/>
            <person name="Hong Z."/>
        </authorList>
    </citation>
    <scope>NUCLEOTIDE SEQUENCE [LARGE SCALE GENOMIC DNA]</scope>
    <source>
        <strain evidence="10 11">JCM 14565</strain>
    </source>
</reference>
<dbReference type="GO" id="GO:0004180">
    <property type="term" value="F:carboxypeptidase activity"/>
    <property type="evidence" value="ECO:0007669"/>
    <property type="project" value="UniProtKB-ARBA"/>
</dbReference>
<protein>
    <recommendedName>
        <fullName evidence="9">L,D-TPase catalytic domain-containing protein</fullName>
    </recommendedName>
</protein>
<dbReference type="Pfam" id="PF03734">
    <property type="entry name" value="YkuD"/>
    <property type="match status" value="1"/>
</dbReference>
<evidence type="ECO:0000256" key="4">
    <source>
        <dbReference type="ARBA" id="ARBA00022960"/>
    </source>
</evidence>
<evidence type="ECO:0000313" key="10">
    <source>
        <dbReference type="EMBL" id="KEJ89735.1"/>
    </source>
</evidence>
<keyword evidence="6 7" id="KW-0961">Cell wall biogenesis/degradation</keyword>
<dbReference type="GO" id="GO:0009252">
    <property type="term" value="P:peptidoglycan biosynthetic process"/>
    <property type="evidence" value="ECO:0007669"/>
    <property type="project" value="UniProtKB-UniPathway"/>
</dbReference>
<name>A0A073IJG8_9RHOB</name>